<dbReference type="Proteomes" id="UP001140293">
    <property type="component" value="Unassembled WGS sequence"/>
</dbReference>
<dbReference type="InterPro" id="IPR036388">
    <property type="entry name" value="WH-like_DNA-bd_sf"/>
</dbReference>
<dbReference type="InterPro" id="IPR039422">
    <property type="entry name" value="MarR/SlyA-like"/>
</dbReference>
<evidence type="ECO:0000259" key="1">
    <source>
        <dbReference type="PROSITE" id="PS50995"/>
    </source>
</evidence>
<dbReference type="GO" id="GO:0003700">
    <property type="term" value="F:DNA-binding transcription factor activity"/>
    <property type="evidence" value="ECO:0007669"/>
    <property type="project" value="InterPro"/>
</dbReference>
<dbReference type="SUPFAM" id="SSF46785">
    <property type="entry name" value="Winged helix' DNA-binding domain"/>
    <property type="match status" value="1"/>
</dbReference>
<comment type="caution">
    <text evidence="2">The sequence shown here is derived from an EMBL/GenBank/DDBJ whole genome shotgun (WGS) entry which is preliminary data.</text>
</comment>
<dbReference type="InterPro" id="IPR036390">
    <property type="entry name" value="WH_DNA-bd_sf"/>
</dbReference>
<dbReference type="Pfam" id="PF12802">
    <property type="entry name" value="MarR_2"/>
    <property type="match status" value="1"/>
</dbReference>
<evidence type="ECO:0000313" key="2">
    <source>
        <dbReference type="EMBL" id="MCV7168934.1"/>
    </source>
</evidence>
<evidence type="ECO:0000313" key="3">
    <source>
        <dbReference type="Proteomes" id="UP001140293"/>
    </source>
</evidence>
<dbReference type="InterPro" id="IPR000835">
    <property type="entry name" value="HTH_MarR-typ"/>
</dbReference>
<dbReference type="RefSeq" id="WP_264011124.1">
    <property type="nucleotide sequence ID" value="NZ_JACKSJ010000024.1"/>
</dbReference>
<protein>
    <submittedName>
        <fullName evidence="2">Winged helix-turn-helix transcriptional regulator</fullName>
    </submittedName>
</protein>
<dbReference type="PANTHER" id="PTHR33164:SF99">
    <property type="entry name" value="MARR FAMILY REGULATORY PROTEIN"/>
    <property type="match status" value="1"/>
</dbReference>
<organism evidence="2 3">
    <name type="scientific">[Mycobacterium] manitobense</name>
    <dbReference type="NCBI Taxonomy" id="190147"/>
    <lineage>
        <taxon>Bacteria</taxon>
        <taxon>Bacillati</taxon>
        <taxon>Actinomycetota</taxon>
        <taxon>Actinomycetes</taxon>
        <taxon>Mycobacteriales</taxon>
        <taxon>Mycobacteriaceae</taxon>
        <taxon>Mycolicibacterium</taxon>
    </lineage>
</organism>
<proteinExistence type="predicted"/>
<dbReference type="GO" id="GO:0006950">
    <property type="term" value="P:response to stress"/>
    <property type="evidence" value="ECO:0007669"/>
    <property type="project" value="TreeGrafter"/>
</dbReference>
<reference evidence="2" key="2">
    <citation type="journal article" date="2022" name="BMC Genomics">
        <title>Comparative genome analysis of mycobacteria focusing on tRNA and non-coding RNA.</title>
        <authorList>
            <person name="Behra P.R.K."/>
            <person name="Pettersson B.M.F."/>
            <person name="Ramesh M."/>
            <person name="Das S."/>
            <person name="Dasgupta S."/>
            <person name="Kirsebom L.A."/>
        </authorList>
    </citation>
    <scope>NUCLEOTIDE SEQUENCE</scope>
    <source>
        <strain evidence="2">DSM 44615</strain>
    </source>
</reference>
<sequence>MSEASRLTAGEQQAWRAYVEMQHCLERYLGRTLQRDFGLSEADFEVLVNLSESPGSCMRAVDLGRATQWEKSRLSHHLRRMEERGLVRRQAGSGRYPEIVLTDAGRAAIEAAAPANAARVRQLFVEVLGPDRLDTMRAIAEDVTAAIAAHQEADRRVDN</sequence>
<dbReference type="EMBL" id="JACKSJ010000024">
    <property type="protein sequence ID" value="MCV7168934.1"/>
    <property type="molecule type" value="Genomic_DNA"/>
</dbReference>
<name>A0A9X2YKS0_9MYCO</name>
<keyword evidence="3" id="KW-1185">Reference proteome</keyword>
<dbReference type="Gene3D" id="1.10.10.10">
    <property type="entry name" value="Winged helix-like DNA-binding domain superfamily/Winged helix DNA-binding domain"/>
    <property type="match status" value="1"/>
</dbReference>
<reference evidence="2" key="1">
    <citation type="submission" date="2020-07" db="EMBL/GenBank/DDBJ databases">
        <authorList>
            <person name="Pettersson B.M.F."/>
            <person name="Behra P.R.K."/>
            <person name="Ramesh M."/>
            <person name="Das S."/>
            <person name="Dasgupta S."/>
            <person name="Kirsebom L.A."/>
        </authorList>
    </citation>
    <scope>NUCLEOTIDE SEQUENCE</scope>
    <source>
        <strain evidence="2">DSM 44615</strain>
    </source>
</reference>
<dbReference type="PANTHER" id="PTHR33164">
    <property type="entry name" value="TRANSCRIPTIONAL REGULATOR, MARR FAMILY"/>
    <property type="match status" value="1"/>
</dbReference>
<dbReference type="SMART" id="SM00347">
    <property type="entry name" value="HTH_MARR"/>
    <property type="match status" value="1"/>
</dbReference>
<dbReference type="AlphaFoldDB" id="A0A9X2YKS0"/>
<gene>
    <name evidence="2" type="ORF">H7I41_03235</name>
</gene>
<dbReference type="PROSITE" id="PS50995">
    <property type="entry name" value="HTH_MARR_2"/>
    <property type="match status" value="1"/>
</dbReference>
<accession>A0A9X2YKS0</accession>
<feature type="domain" description="HTH marR-type" evidence="1">
    <location>
        <begin position="1"/>
        <end position="145"/>
    </location>
</feature>